<dbReference type="Pfam" id="PF26604">
    <property type="entry name" value="CBU_0592"/>
    <property type="match status" value="1"/>
</dbReference>
<protein>
    <recommendedName>
        <fullName evidence="2">CBU-0592-like domain-containing protein</fullName>
    </recommendedName>
</protein>
<comment type="caution">
    <text evidence="3">The sequence shown here is derived from an EMBL/GenBank/DDBJ whole genome shotgun (WGS) entry which is preliminary data.</text>
</comment>
<dbReference type="NCBIfam" id="NF047864">
    <property type="entry name" value="CBU_0592_membra"/>
    <property type="match status" value="1"/>
</dbReference>
<keyword evidence="1" id="KW-1133">Transmembrane helix</keyword>
<name>A0ABV4NZX3_9GAMM</name>
<evidence type="ECO:0000256" key="1">
    <source>
        <dbReference type="SAM" id="Phobius"/>
    </source>
</evidence>
<keyword evidence="4" id="KW-1185">Reference proteome</keyword>
<accession>A0ABV4NZX3</accession>
<reference evidence="3 4" key="1">
    <citation type="submission" date="2024-08" db="EMBL/GenBank/DDBJ databases">
        <authorList>
            <person name="Ishaq N."/>
        </authorList>
    </citation>
    <scope>NUCLEOTIDE SEQUENCE [LARGE SCALE GENOMIC DNA]</scope>
    <source>
        <strain evidence="3 4">DSM 18651</strain>
    </source>
</reference>
<dbReference type="Proteomes" id="UP001569428">
    <property type="component" value="Unassembled WGS sequence"/>
</dbReference>
<organism evidence="3 4">
    <name type="scientific">Microbulbifer epialgicus</name>
    <dbReference type="NCBI Taxonomy" id="393907"/>
    <lineage>
        <taxon>Bacteria</taxon>
        <taxon>Pseudomonadati</taxon>
        <taxon>Pseudomonadota</taxon>
        <taxon>Gammaproteobacteria</taxon>
        <taxon>Cellvibrionales</taxon>
        <taxon>Microbulbiferaceae</taxon>
        <taxon>Microbulbifer</taxon>
    </lineage>
</organism>
<keyword evidence="1" id="KW-0812">Transmembrane</keyword>
<feature type="transmembrane region" description="Helical" evidence="1">
    <location>
        <begin position="36"/>
        <end position="54"/>
    </location>
</feature>
<feature type="domain" description="CBU-0592-like" evidence="2">
    <location>
        <begin position="8"/>
        <end position="77"/>
    </location>
</feature>
<dbReference type="EMBL" id="JBGMEK010000014">
    <property type="protein sequence ID" value="MFA0811015.1"/>
    <property type="molecule type" value="Genomic_DNA"/>
</dbReference>
<evidence type="ECO:0000313" key="3">
    <source>
        <dbReference type="EMBL" id="MFA0811015.1"/>
    </source>
</evidence>
<keyword evidence="1" id="KW-0472">Membrane</keyword>
<evidence type="ECO:0000259" key="2">
    <source>
        <dbReference type="Pfam" id="PF26604"/>
    </source>
</evidence>
<gene>
    <name evidence="3" type="ORF">ACCI49_08790</name>
</gene>
<feature type="transmembrane region" description="Helical" evidence="1">
    <location>
        <begin position="61"/>
        <end position="80"/>
    </location>
</feature>
<dbReference type="InterPro" id="IPR058058">
    <property type="entry name" value="CBU_0592-like"/>
</dbReference>
<proteinExistence type="predicted"/>
<sequence>MRTRQYIELFGWIGALLILLMFTLNSLAIIHAQSTYYQIGNLIGAVLIAAASMVKRAWPAAFLNISWGLIAVVSLIRGTGQF</sequence>
<feature type="transmembrane region" description="Helical" evidence="1">
    <location>
        <begin position="9"/>
        <end position="30"/>
    </location>
</feature>
<dbReference type="RefSeq" id="WP_371838583.1">
    <property type="nucleotide sequence ID" value="NZ_JBGMEK010000014.1"/>
</dbReference>
<evidence type="ECO:0000313" key="4">
    <source>
        <dbReference type="Proteomes" id="UP001569428"/>
    </source>
</evidence>